<evidence type="ECO:0000313" key="3">
    <source>
        <dbReference type="Proteomes" id="UP001605036"/>
    </source>
</evidence>
<reference evidence="2 3" key="1">
    <citation type="submission" date="2024-09" db="EMBL/GenBank/DDBJ databases">
        <title>Chromosome-scale assembly of Riccia fluitans.</title>
        <authorList>
            <person name="Paukszto L."/>
            <person name="Sawicki J."/>
            <person name="Karawczyk K."/>
            <person name="Piernik-Szablinska J."/>
            <person name="Szczecinska M."/>
            <person name="Mazdziarz M."/>
        </authorList>
    </citation>
    <scope>NUCLEOTIDE SEQUENCE [LARGE SCALE GENOMIC DNA]</scope>
    <source>
        <strain evidence="2">Rf_01</strain>
        <tissue evidence="2">Aerial parts of the thallus</tissue>
    </source>
</reference>
<dbReference type="Proteomes" id="UP001605036">
    <property type="component" value="Unassembled WGS sequence"/>
</dbReference>
<name>A0ABD1XLW0_9MARC</name>
<gene>
    <name evidence="2" type="ORF">R1flu_028509</name>
</gene>
<evidence type="ECO:0000313" key="2">
    <source>
        <dbReference type="EMBL" id="KAL2609936.1"/>
    </source>
</evidence>
<protein>
    <submittedName>
        <fullName evidence="2">Uncharacterized protein</fullName>
    </submittedName>
</protein>
<dbReference type="AlphaFoldDB" id="A0ABD1XLW0"/>
<organism evidence="2 3">
    <name type="scientific">Riccia fluitans</name>
    <dbReference type="NCBI Taxonomy" id="41844"/>
    <lineage>
        <taxon>Eukaryota</taxon>
        <taxon>Viridiplantae</taxon>
        <taxon>Streptophyta</taxon>
        <taxon>Embryophyta</taxon>
        <taxon>Marchantiophyta</taxon>
        <taxon>Marchantiopsida</taxon>
        <taxon>Marchantiidae</taxon>
        <taxon>Marchantiales</taxon>
        <taxon>Ricciaceae</taxon>
        <taxon>Riccia</taxon>
    </lineage>
</organism>
<feature type="region of interest" description="Disordered" evidence="1">
    <location>
        <begin position="123"/>
        <end position="177"/>
    </location>
</feature>
<dbReference type="EMBL" id="JBHFFA010000008">
    <property type="protein sequence ID" value="KAL2609936.1"/>
    <property type="molecule type" value="Genomic_DNA"/>
</dbReference>
<comment type="caution">
    <text evidence="2">The sequence shown here is derived from an EMBL/GenBank/DDBJ whole genome shotgun (WGS) entry which is preliminary data.</text>
</comment>
<sequence length="177" mass="18616">MAGRAGRQRGPDVDLPVTRGQRGITGMPIPHPLDAGVSSVPSFPLSVAVLAELRLGMEAADTLDPVHALLLSVAPYGLVHVAISILSQVHVSNRQGPRDVAVSSNSGGAQSLRVILVRIPSPIDRKSRSEPNGGKAEAGKGDEGHRLSVGSRWIVTRRKLQQRGIPKGSRSEPALAD</sequence>
<evidence type="ECO:0000256" key="1">
    <source>
        <dbReference type="SAM" id="MobiDB-lite"/>
    </source>
</evidence>
<proteinExistence type="predicted"/>
<feature type="compositionally biased region" description="Basic and acidic residues" evidence="1">
    <location>
        <begin position="137"/>
        <end position="146"/>
    </location>
</feature>
<accession>A0ABD1XLW0</accession>
<keyword evidence="3" id="KW-1185">Reference proteome</keyword>